<dbReference type="GO" id="GO:0009579">
    <property type="term" value="C:thylakoid"/>
    <property type="evidence" value="ECO:0007669"/>
    <property type="project" value="InterPro"/>
</dbReference>
<dbReference type="PANTHER" id="PTHR33222">
    <property type="match status" value="1"/>
</dbReference>
<dbReference type="AlphaFoldDB" id="A0A830HGR2"/>
<keyword evidence="3" id="KW-0812">Transmembrane</keyword>
<dbReference type="InterPro" id="IPR025564">
    <property type="entry name" value="CAAD_dom"/>
</dbReference>
<dbReference type="Proteomes" id="UP000660262">
    <property type="component" value="Unassembled WGS sequence"/>
</dbReference>
<proteinExistence type="predicted"/>
<evidence type="ECO:0000313" key="5">
    <source>
        <dbReference type="EMBL" id="GHP05952.1"/>
    </source>
</evidence>
<organism evidence="5 6">
    <name type="scientific">Pycnococcus provasolii</name>
    <dbReference type="NCBI Taxonomy" id="41880"/>
    <lineage>
        <taxon>Eukaryota</taxon>
        <taxon>Viridiplantae</taxon>
        <taxon>Chlorophyta</taxon>
        <taxon>Pseudoscourfieldiophyceae</taxon>
        <taxon>Pseudoscourfieldiales</taxon>
        <taxon>Pycnococcaceae</taxon>
        <taxon>Pycnococcus</taxon>
    </lineage>
</organism>
<dbReference type="Pfam" id="PF14159">
    <property type="entry name" value="CAAD"/>
    <property type="match status" value="1"/>
</dbReference>
<feature type="domain" description="Cyanobacterial aminoacyl-tRNA synthetase CAAD" evidence="4">
    <location>
        <begin position="65"/>
        <end position="148"/>
    </location>
</feature>
<feature type="region of interest" description="Disordered" evidence="2">
    <location>
        <begin position="20"/>
        <end position="42"/>
    </location>
</feature>
<keyword evidence="6" id="KW-1185">Reference proteome</keyword>
<feature type="transmembrane region" description="Helical" evidence="3">
    <location>
        <begin position="109"/>
        <end position="127"/>
    </location>
</feature>
<evidence type="ECO:0000313" key="6">
    <source>
        <dbReference type="Proteomes" id="UP000660262"/>
    </source>
</evidence>
<feature type="compositionally biased region" description="Polar residues" evidence="2">
    <location>
        <begin position="21"/>
        <end position="31"/>
    </location>
</feature>
<dbReference type="EMBL" id="BNJQ01000011">
    <property type="protein sequence ID" value="GHP05952.1"/>
    <property type="molecule type" value="Genomic_DNA"/>
</dbReference>
<gene>
    <name evidence="5" type="ORF">PPROV_000469900</name>
</gene>
<evidence type="ECO:0000256" key="2">
    <source>
        <dbReference type="SAM" id="MobiDB-lite"/>
    </source>
</evidence>
<keyword evidence="3" id="KW-1133">Transmembrane helix</keyword>
<sequence length="151" mass="16227">MLAASRVSAFRPLAARPVRSMRTSASVNGPTKASLAPSSKKAEAKRSVAVMAQAPKVDPEEIVKTLSEQWDKVDNKGNALLIGGGGIFALWLASTVVGAINSVPLLPKLMELVGFGYSAWFVYKYLLFKEGRIQAASDFDELKEKISGITK</sequence>
<accession>A0A830HGR2</accession>
<protein>
    <recommendedName>
        <fullName evidence="4">Cyanobacterial aminoacyl-tRNA synthetase CAAD domain-containing protein</fullName>
    </recommendedName>
</protein>
<evidence type="ECO:0000256" key="3">
    <source>
        <dbReference type="SAM" id="Phobius"/>
    </source>
</evidence>
<dbReference type="PANTHER" id="PTHR33222:SF4">
    <property type="entry name" value="PROTEIN CURVATURE THYLAKOID 1A, CHLOROPLASTIC"/>
    <property type="match status" value="1"/>
</dbReference>
<dbReference type="OrthoDB" id="2014299at2759"/>
<dbReference type="GO" id="GO:0016020">
    <property type="term" value="C:membrane"/>
    <property type="evidence" value="ECO:0007669"/>
    <property type="project" value="UniProtKB-SubCell"/>
</dbReference>
<evidence type="ECO:0000259" key="4">
    <source>
        <dbReference type="Pfam" id="PF14159"/>
    </source>
</evidence>
<comment type="caution">
    <text evidence="5">The sequence shown here is derived from an EMBL/GenBank/DDBJ whole genome shotgun (WGS) entry which is preliminary data.</text>
</comment>
<reference evidence="5" key="1">
    <citation type="submission" date="2020-10" db="EMBL/GenBank/DDBJ databases">
        <title>Unveiling of a novel bifunctional photoreceptor, Dualchrome1, isolated from a cosmopolitan green alga.</title>
        <authorList>
            <person name="Suzuki S."/>
            <person name="Kawachi M."/>
        </authorList>
    </citation>
    <scope>NUCLEOTIDE SEQUENCE</scope>
    <source>
        <strain evidence="5">NIES 2893</strain>
    </source>
</reference>
<keyword evidence="3" id="KW-0472">Membrane</keyword>
<evidence type="ECO:0000256" key="1">
    <source>
        <dbReference type="ARBA" id="ARBA00004141"/>
    </source>
</evidence>
<comment type="subcellular location">
    <subcellularLocation>
        <location evidence="1">Membrane</location>
        <topology evidence="1">Multi-pass membrane protein</topology>
    </subcellularLocation>
</comment>
<name>A0A830HGR2_9CHLO</name>
<dbReference type="InterPro" id="IPR033344">
    <property type="entry name" value="CURT1"/>
</dbReference>
<feature type="transmembrane region" description="Helical" evidence="3">
    <location>
        <begin position="79"/>
        <end position="103"/>
    </location>
</feature>